<comment type="similarity">
    <text evidence="1">Belongs to the UPF0449 family.</text>
</comment>
<organism evidence="3 4">
    <name type="scientific">Gryllus longicercus</name>
    <dbReference type="NCBI Taxonomy" id="2509291"/>
    <lineage>
        <taxon>Eukaryota</taxon>
        <taxon>Metazoa</taxon>
        <taxon>Ecdysozoa</taxon>
        <taxon>Arthropoda</taxon>
        <taxon>Hexapoda</taxon>
        <taxon>Insecta</taxon>
        <taxon>Pterygota</taxon>
        <taxon>Neoptera</taxon>
        <taxon>Polyneoptera</taxon>
        <taxon>Orthoptera</taxon>
        <taxon>Ensifera</taxon>
        <taxon>Gryllidea</taxon>
        <taxon>Grylloidea</taxon>
        <taxon>Gryllidae</taxon>
        <taxon>Gryllinae</taxon>
        <taxon>Gryllus</taxon>
    </lineage>
</organism>
<dbReference type="PANTHER" id="PTHR34766">
    <property type="entry name" value="UPF0449 PROTEIN C19ORF25"/>
    <property type="match status" value="1"/>
</dbReference>
<dbReference type="AlphaFoldDB" id="A0AAN9V5L0"/>
<dbReference type="Proteomes" id="UP001378592">
    <property type="component" value="Unassembled WGS sequence"/>
</dbReference>
<dbReference type="PANTHER" id="PTHR34766:SF1">
    <property type="entry name" value="UPF0449 PROTEIN C19ORF25"/>
    <property type="match status" value="1"/>
</dbReference>
<comment type="caution">
    <text evidence="3">The sequence shown here is derived from an EMBL/GenBank/DDBJ whole genome shotgun (WGS) entry which is preliminary data.</text>
</comment>
<keyword evidence="2" id="KW-0175">Coiled coil</keyword>
<keyword evidence="4" id="KW-1185">Reference proteome</keyword>
<proteinExistence type="inferred from homology"/>
<evidence type="ECO:0000313" key="3">
    <source>
        <dbReference type="EMBL" id="KAK7788877.1"/>
    </source>
</evidence>
<protein>
    <submittedName>
        <fullName evidence="3">Uncharacterized protein</fullName>
    </submittedName>
</protein>
<evidence type="ECO:0000256" key="1">
    <source>
        <dbReference type="ARBA" id="ARBA00006137"/>
    </source>
</evidence>
<feature type="coiled-coil region" evidence="2">
    <location>
        <begin position="77"/>
        <end position="111"/>
    </location>
</feature>
<dbReference type="EMBL" id="JAZDUA010000907">
    <property type="protein sequence ID" value="KAK7788877.1"/>
    <property type="molecule type" value="Genomic_DNA"/>
</dbReference>
<evidence type="ECO:0000313" key="4">
    <source>
        <dbReference type="Proteomes" id="UP001378592"/>
    </source>
</evidence>
<gene>
    <name evidence="3" type="ORF">R5R35_011401</name>
</gene>
<name>A0AAN9V5L0_9ORTH</name>
<sequence>MFKKKANIPPRPKPPTGEMLIEDLQAAVDGDVFCNVLKTTAHKEMVHPDETQISNFSEHSTDPELLFEQVKMFVEINQNLRDIMKKLQSQNEFLQTSNLELKLKAEEIRKQAINALK</sequence>
<evidence type="ECO:0000256" key="2">
    <source>
        <dbReference type="SAM" id="Coils"/>
    </source>
</evidence>
<dbReference type="Pfam" id="PF15136">
    <property type="entry name" value="UPF0449"/>
    <property type="match status" value="1"/>
</dbReference>
<accession>A0AAN9V5L0</accession>
<dbReference type="InterPro" id="IPR028227">
    <property type="entry name" value="UPF0449"/>
</dbReference>
<reference evidence="3 4" key="1">
    <citation type="submission" date="2024-03" db="EMBL/GenBank/DDBJ databases">
        <title>The genome assembly and annotation of the cricket Gryllus longicercus Weissman &amp; Gray.</title>
        <authorList>
            <person name="Szrajer S."/>
            <person name="Gray D."/>
            <person name="Ylla G."/>
        </authorList>
    </citation>
    <scope>NUCLEOTIDE SEQUENCE [LARGE SCALE GENOMIC DNA]</scope>
    <source>
        <strain evidence="3">DAG 2021-001</strain>
        <tissue evidence="3">Whole body minus gut</tissue>
    </source>
</reference>